<dbReference type="NCBIfam" id="TIGR03860">
    <property type="entry name" value="FMN_nitrolo"/>
    <property type="match status" value="1"/>
</dbReference>
<dbReference type="PANTHER" id="PTHR30011">
    <property type="entry name" value="ALKANESULFONATE MONOOXYGENASE-RELATED"/>
    <property type="match status" value="1"/>
</dbReference>
<evidence type="ECO:0000256" key="1">
    <source>
        <dbReference type="ARBA" id="ARBA00022630"/>
    </source>
</evidence>
<dbReference type="Pfam" id="PF00296">
    <property type="entry name" value="Bac_luciferase"/>
    <property type="match status" value="1"/>
</dbReference>
<protein>
    <submittedName>
        <fullName evidence="7">NtaA/DmoA family FMN-dependent monooxygenase</fullName>
        <ecNumber evidence="7">1.14.-.-</ecNumber>
    </submittedName>
</protein>
<name>A0ABV9BBS1_9ACTN</name>
<comment type="caution">
    <text evidence="7">The sequence shown here is derived from an EMBL/GenBank/DDBJ whole genome shotgun (WGS) entry which is preliminary data.</text>
</comment>
<dbReference type="PANTHER" id="PTHR30011:SF16">
    <property type="entry name" value="C2H2 FINGER DOMAIN TRANSCRIPTION FACTOR (EUROFUNG)-RELATED"/>
    <property type="match status" value="1"/>
</dbReference>
<dbReference type="RefSeq" id="WP_381186610.1">
    <property type="nucleotide sequence ID" value="NZ_JBHSFK010000061.1"/>
</dbReference>
<keyword evidence="8" id="KW-1185">Reference proteome</keyword>
<dbReference type="InterPro" id="IPR036661">
    <property type="entry name" value="Luciferase-like_sf"/>
</dbReference>
<feature type="domain" description="Luciferase-like" evidence="6">
    <location>
        <begin position="16"/>
        <end position="390"/>
    </location>
</feature>
<dbReference type="Gene3D" id="3.20.20.30">
    <property type="entry name" value="Luciferase-like domain"/>
    <property type="match status" value="1"/>
</dbReference>
<dbReference type="PIRSF" id="PIRSF000337">
    <property type="entry name" value="NTA_MOA"/>
    <property type="match status" value="1"/>
</dbReference>
<dbReference type="SUPFAM" id="SSF51679">
    <property type="entry name" value="Bacterial luciferase-like"/>
    <property type="match status" value="1"/>
</dbReference>
<organism evidence="7 8">
    <name type="scientific">Streptomyces vulcanius</name>
    <dbReference type="NCBI Taxonomy" id="1441876"/>
    <lineage>
        <taxon>Bacteria</taxon>
        <taxon>Bacillati</taxon>
        <taxon>Actinomycetota</taxon>
        <taxon>Actinomycetes</taxon>
        <taxon>Kitasatosporales</taxon>
        <taxon>Streptomycetaceae</taxon>
        <taxon>Streptomyces</taxon>
    </lineage>
</organism>
<evidence type="ECO:0000256" key="3">
    <source>
        <dbReference type="ARBA" id="ARBA00023002"/>
    </source>
</evidence>
<keyword evidence="4 7" id="KW-0503">Monooxygenase</keyword>
<evidence type="ECO:0000259" key="6">
    <source>
        <dbReference type="Pfam" id="PF00296"/>
    </source>
</evidence>
<dbReference type="CDD" id="cd01095">
    <property type="entry name" value="Nitrilotriacetate_monoxgenase"/>
    <property type="match status" value="1"/>
</dbReference>
<gene>
    <name evidence="7" type="ORF">ACFPIH_51610</name>
</gene>
<evidence type="ECO:0000256" key="2">
    <source>
        <dbReference type="ARBA" id="ARBA00022643"/>
    </source>
</evidence>
<dbReference type="Proteomes" id="UP001595839">
    <property type="component" value="Unassembled WGS sequence"/>
</dbReference>
<accession>A0ABV9BBS1</accession>
<keyword evidence="1" id="KW-0285">Flavoprotein</keyword>
<evidence type="ECO:0000256" key="5">
    <source>
        <dbReference type="ARBA" id="ARBA00033748"/>
    </source>
</evidence>
<sequence>MRDDKMVLVAFGQATVSQTQNGAWMHPGSDPNVLQPEYYINLGREVERAGFDMLFFDDRWAMPGTYGRSFRDAVRRGTRVVKLDLLTILGLISAHTERIGLGATYSTTYFHPFHVARAFATLDHLSKGRAVWNIVTSLNQDEAENFGTPFMEHDSRYDRADEFLEVVTGLWETWERDAFRLDRSTGVFADPDKVHYLDHKGAAFVSRGPLTVPQPPQGWPVLLQAGQSGRGRKFAARWADLIFVVAAGIESGQKVYREQHTAFEEVGRTAAPGRILPAVQVVVGPTEAIAREKKAYLDSLSDPEEALILLSELSGLDFSSYDLDEPLPADIVSRTTGSQAIVSSIIGKLRANYGESATTRDLGEMMGSQSGVHIIGNPQQVADELCAWFEGRACDGFVIQQADTPGSFEDFGRYVIPELRRRGVVDEPPTRGTFRDRLGLDARAGR</sequence>
<dbReference type="EC" id="1.14.-.-" evidence="7"/>
<proteinExistence type="inferred from homology"/>
<dbReference type="InterPro" id="IPR051260">
    <property type="entry name" value="Diverse_substr_monoxygenases"/>
</dbReference>
<dbReference type="InterPro" id="IPR016215">
    <property type="entry name" value="NTA_MOA"/>
</dbReference>
<reference evidence="8" key="1">
    <citation type="journal article" date="2019" name="Int. J. Syst. Evol. Microbiol.">
        <title>The Global Catalogue of Microorganisms (GCM) 10K type strain sequencing project: providing services to taxonomists for standard genome sequencing and annotation.</title>
        <authorList>
            <consortium name="The Broad Institute Genomics Platform"/>
            <consortium name="The Broad Institute Genome Sequencing Center for Infectious Disease"/>
            <person name="Wu L."/>
            <person name="Ma J."/>
        </authorList>
    </citation>
    <scope>NUCLEOTIDE SEQUENCE [LARGE SCALE GENOMIC DNA]</scope>
    <source>
        <strain evidence="8">CGMCC 4.7177</strain>
    </source>
</reference>
<dbReference type="GO" id="GO:0004497">
    <property type="term" value="F:monooxygenase activity"/>
    <property type="evidence" value="ECO:0007669"/>
    <property type="project" value="UniProtKB-KW"/>
</dbReference>
<comment type="similarity">
    <text evidence="5">Belongs to the NtaA/SnaA/DszA monooxygenase family.</text>
</comment>
<keyword evidence="2" id="KW-0288">FMN</keyword>
<evidence type="ECO:0000313" key="8">
    <source>
        <dbReference type="Proteomes" id="UP001595839"/>
    </source>
</evidence>
<dbReference type="EMBL" id="JBHSFK010000061">
    <property type="protein sequence ID" value="MFC4507763.1"/>
    <property type="molecule type" value="Genomic_DNA"/>
</dbReference>
<evidence type="ECO:0000256" key="4">
    <source>
        <dbReference type="ARBA" id="ARBA00023033"/>
    </source>
</evidence>
<keyword evidence="3 7" id="KW-0560">Oxidoreductase</keyword>
<dbReference type="InterPro" id="IPR011251">
    <property type="entry name" value="Luciferase-like_dom"/>
</dbReference>
<evidence type="ECO:0000313" key="7">
    <source>
        <dbReference type="EMBL" id="MFC4507763.1"/>
    </source>
</evidence>